<dbReference type="SUPFAM" id="SSF52540">
    <property type="entry name" value="P-loop containing nucleoside triphosphate hydrolases"/>
    <property type="match status" value="1"/>
</dbReference>
<proteinExistence type="inferred from homology"/>
<evidence type="ECO:0000259" key="5">
    <source>
        <dbReference type="PROSITE" id="PS50893"/>
    </source>
</evidence>
<dbReference type="PANTHER" id="PTHR43776:SF7">
    <property type="entry name" value="D,D-DIPEPTIDE TRANSPORT ATP-BINDING PROTEIN DDPF-RELATED"/>
    <property type="match status" value="1"/>
</dbReference>
<keyword evidence="3" id="KW-0547">Nucleotide-binding</keyword>
<dbReference type="InterPro" id="IPR003593">
    <property type="entry name" value="AAA+_ATPase"/>
</dbReference>
<accession>A0A5S4GNZ4</accession>
<dbReference type="InterPro" id="IPR003439">
    <property type="entry name" value="ABC_transporter-like_ATP-bd"/>
</dbReference>
<gene>
    <name evidence="6" type="ORF">ETD96_38185</name>
</gene>
<comment type="caution">
    <text evidence="6">The sequence shown here is derived from an EMBL/GenBank/DDBJ whole genome shotgun (WGS) entry which is preliminary data.</text>
</comment>
<dbReference type="PANTHER" id="PTHR43776">
    <property type="entry name" value="TRANSPORT ATP-BINDING PROTEIN"/>
    <property type="match status" value="1"/>
</dbReference>
<dbReference type="Pfam" id="PF08352">
    <property type="entry name" value="oligo_HPY"/>
    <property type="match status" value="1"/>
</dbReference>
<dbReference type="CDD" id="cd03257">
    <property type="entry name" value="ABC_NikE_OppD_transporters"/>
    <property type="match status" value="1"/>
</dbReference>
<dbReference type="PROSITE" id="PS50893">
    <property type="entry name" value="ABC_TRANSPORTER_2"/>
    <property type="match status" value="1"/>
</dbReference>
<dbReference type="InterPro" id="IPR017871">
    <property type="entry name" value="ABC_transporter-like_CS"/>
</dbReference>
<keyword evidence="4 6" id="KW-0067">ATP-binding</keyword>
<dbReference type="GO" id="GO:0005524">
    <property type="term" value="F:ATP binding"/>
    <property type="evidence" value="ECO:0007669"/>
    <property type="project" value="UniProtKB-KW"/>
</dbReference>
<dbReference type="PROSITE" id="PS00211">
    <property type="entry name" value="ABC_TRANSPORTER_1"/>
    <property type="match status" value="1"/>
</dbReference>
<dbReference type="Gene3D" id="3.40.50.300">
    <property type="entry name" value="P-loop containing nucleotide triphosphate hydrolases"/>
    <property type="match status" value="1"/>
</dbReference>
<dbReference type="Pfam" id="PF00005">
    <property type="entry name" value="ABC_tran"/>
    <property type="match status" value="1"/>
</dbReference>
<protein>
    <submittedName>
        <fullName evidence="6">ABC transporter ATP-binding protein</fullName>
    </submittedName>
</protein>
<dbReference type="GO" id="GO:0055085">
    <property type="term" value="P:transmembrane transport"/>
    <property type="evidence" value="ECO:0007669"/>
    <property type="project" value="UniProtKB-ARBA"/>
</dbReference>
<evidence type="ECO:0000256" key="2">
    <source>
        <dbReference type="ARBA" id="ARBA00022448"/>
    </source>
</evidence>
<evidence type="ECO:0000256" key="1">
    <source>
        <dbReference type="ARBA" id="ARBA00005417"/>
    </source>
</evidence>
<dbReference type="GO" id="GO:0015833">
    <property type="term" value="P:peptide transport"/>
    <property type="evidence" value="ECO:0007669"/>
    <property type="project" value="InterPro"/>
</dbReference>
<organism evidence="6 7">
    <name type="scientific">Actinomadura geliboluensis</name>
    <dbReference type="NCBI Taxonomy" id="882440"/>
    <lineage>
        <taxon>Bacteria</taxon>
        <taxon>Bacillati</taxon>
        <taxon>Actinomycetota</taxon>
        <taxon>Actinomycetes</taxon>
        <taxon>Streptosporangiales</taxon>
        <taxon>Thermomonosporaceae</taxon>
        <taxon>Actinomadura</taxon>
    </lineage>
</organism>
<dbReference type="GO" id="GO:0016887">
    <property type="term" value="F:ATP hydrolysis activity"/>
    <property type="evidence" value="ECO:0007669"/>
    <property type="project" value="InterPro"/>
</dbReference>
<dbReference type="Proteomes" id="UP000305238">
    <property type="component" value="Unassembled WGS sequence"/>
</dbReference>
<keyword evidence="7" id="KW-1185">Reference proteome</keyword>
<dbReference type="InterPro" id="IPR013563">
    <property type="entry name" value="Oligopep_ABC_C"/>
</dbReference>
<dbReference type="OrthoDB" id="8481147at2"/>
<evidence type="ECO:0000256" key="4">
    <source>
        <dbReference type="ARBA" id="ARBA00022840"/>
    </source>
</evidence>
<evidence type="ECO:0000313" key="7">
    <source>
        <dbReference type="Proteomes" id="UP000305238"/>
    </source>
</evidence>
<dbReference type="EMBL" id="VCKZ01000453">
    <property type="protein sequence ID" value="TMR28070.1"/>
    <property type="molecule type" value="Genomic_DNA"/>
</dbReference>
<dbReference type="AlphaFoldDB" id="A0A5S4GNZ4"/>
<feature type="domain" description="ABC transporter" evidence="5">
    <location>
        <begin position="9"/>
        <end position="252"/>
    </location>
</feature>
<evidence type="ECO:0000313" key="6">
    <source>
        <dbReference type="EMBL" id="TMR28070.1"/>
    </source>
</evidence>
<dbReference type="FunFam" id="3.40.50.300:FF:000016">
    <property type="entry name" value="Oligopeptide ABC transporter ATP-binding component"/>
    <property type="match status" value="1"/>
</dbReference>
<dbReference type="RefSeq" id="WP_138641366.1">
    <property type="nucleotide sequence ID" value="NZ_VCKZ01000453.1"/>
</dbReference>
<evidence type="ECO:0000256" key="3">
    <source>
        <dbReference type="ARBA" id="ARBA00022741"/>
    </source>
</evidence>
<dbReference type="NCBIfam" id="TIGR01727">
    <property type="entry name" value="oligo_HPY"/>
    <property type="match status" value="1"/>
</dbReference>
<dbReference type="SMART" id="SM00382">
    <property type="entry name" value="AAA"/>
    <property type="match status" value="1"/>
</dbReference>
<dbReference type="InterPro" id="IPR027417">
    <property type="entry name" value="P-loop_NTPase"/>
</dbReference>
<name>A0A5S4GNZ4_9ACTN</name>
<keyword evidence="2" id="KW-0813">Transport</keyword>
<dbReference type="InterPro" id="IPR050319">
    <property type="entry name" value="ABC_transp_ATP-bind"/>
</dbReference>
<reference evidence="6 7" key="1">
    <citation type="submission" date="2019-05" db="EMBL/GenBank/DDBJ databases">
        <title>Draft genome sequence of Actinomadura geliboluensis A8036.</title>
        <authorList>
            <person name="Saricaoglu S."/>
            <person name="Isik K."/>
        </authorList>
    </citation>
    <scope>NUCLEOTIDE SEQUENCE [LARGE SCALE GENOMIC DNA]</scope>
    <source>
        <strain evidence="6 7">A8036</strain>
    </source>
</reference>
<comment type="similarity">
    <text evidence="1">Belongs to the ABC transporter superfamily.</text>
</comment>
<sequence>MTDTQPPIMEMTGVTVRFPVGGRTLTAVDDVSLALRRGQTLALVGESGSGKSTAASALMRATTPQSGRVTFDGRDITHMPERRLRPLRRHFQMILQDPYASLDPRMTVARIVAEPLRAHGFGTREQIAARVAEVLGQVGLPESAAGRYPAQFSGGQRQRISIARALAARPSVIVADEPVSALDVSIQAQIVNLLGEVQRADDLAFLLIAHDLSLVHHISDRVVVLYLGRVLEEGPTTSVVAAPQHPYTAALLSATPTTDERPRERIVLSGDPPSPIDRPPGCVFHTRCPVARDVCATDAPPLTVSGDRSVACFFPGEVDSGLGLQEVR</sequence>